<dbReference type="Proteomes" id="UP000178315">
    <property type="component" value="Unassembled WGS sequence"/>
</dbReference>
<protein>
    <recommendedName>
        <fullName evidence="2">HMA domain-containing protein</fullName>
    </recommendedName>
</protein>
<evidence type="ECO:0000313" key="4">
    <source>
        <dbReference type="Proteomes" id="UP000178315"/>
    </source>
</evidence>
<feature type="transmembrane region" description="Helical" evidence="1">
    <location>
        <begin position="310"/>
        <end position="329"/>
    </location>
</feature>
<dbReference type="AlphaFoldDB" id="A0A1G2A5W6"/>
<dbReference type="GO" id="GO:0046872">
    <property type="term" value="F:metal ion binding"/>
    <property type="evidence" value="ECO:0007669"/>
    <property type="project" value="InterPro"/>
</dbReference>
<dbReference type="InterPro" id="IPR008972">
    <property type="entry name" value="Cupredoxin"/>
</dbReference>
<dbReference type="SUPFAM" id="SSF49503">
    <property type="entry name" value="Cupredoxins"/>
    <property type="match status" value="1"/>
</dbReference>
<feature type="transmembrane region" description="Helical" evidence="1">
    <location>
        <begin position="86"/>
        <end position="105"/>
    </location>
</feature>
<feature type="transmembrane region" description="Helical" evidence="1">
    <location>
        <begin position="117"/>
        <end position="143"/>
    </location>
</feature>
<feature type="transmembrane region" description="Helical" evidence="1">
    <location>
        <begin position="277"/>
        <end position="298"/>
    </location>
</feature>
<feature type="transmembrane region" description="Helical" evidence="1">
    <location>
        <begin position="164"/>
        <end position="188"/>
    </location>
</feature>
<keyword evidence="1" id="KW-0472">Membrane</keyword>
<dbReference type="InterPro" id="IPR039447">
    <property type="entry name" value="UreH-like_TM_dom"/>
</dbReference>
<evidence type="ECO:0000313" key="3">
    <source>
        <dbReference type="EMBL" id="OGY72293.1"/>
    </source>
</evidence>
<dbReference type="CDD" id="cd00371">
    <property type="entry name" value="HMA"/>
    <property type="match status" value="1"/>
</dbReference>
<dbReference type="EMBL" id="MHJU01000038">
    <property type="protein sequence ID" value="OGY72293.1"/>
    <property type="molecule type" value="Genomic_DNA"/>
</dbReference>
<feature type="transmembrane region" description="Helical" evidence="1">
    <location>
        <begin position="194"/>
        <end position="214"/>
    </location>
</feature>
<name>A0A1G2A5W6_9BACT</name>
<dbReference type="PANTHER" id="PTHR42208">
    <property type="entry name" value="HEAVY METAL TRANSPORTER-RELATED"/>
    <property type="match status" value="1"/>
</dbReference>
<reference evidence="3 4" key="1">
    <citation type="journal article" date="2016" name="Nat. Commun.">
        <title>Thousands of microbial genomes shed light on interconnected biogeochemical processes in an aquifer system.</title>
        <authorList>
            <person name="Anantharaman K."/>
            <person name="Brown C.T."/>
            <person name="Hug L.A."/>
            <person name="Sharon I."/>
            <person name="Castelle C.J."/>
            <person name="Probst A.J."/>
            <person name="Thomas B.C."/>
            <person name="Singh A."/>
            <person name="Wilkins M.J."/>
            <person name="Karaoz U."/>
            <person name="Brodie E.L."/>
            <person name="Williams K.H."/>
            <person name="Hubbard S.S."/>
            <person name="Banfield J.F."/>
        </authorList>
    </citation>
    <scope>NUCLEOTIDE SEQUENCE [LARGE SCALE GENOMIC DNA]</scope>
</reference>
<keyword evidence="1" id="KW-1133">Transmembrane helix</keyword>
<dbReference type="PANTHER" id="PTHR42208:SF1">
    <property type="entry name" value="HEAVY METAL TRANSPORTER"/>
    <property type="match status" value="1"/>
</dbReference>
<accession>A0A1G2A5W6</accession>
<comment type="caution">
    <text evidence="3">The sequence shown here is derived from an EMBL/GenBank/DDBJ whole genome shotgun (WGS) entry which is preliminary data.</text>
</comment>
<dbReference type="InterPro" id="IPR036163">
    <property type="entry name" value="HMA_dom_sf"/>
</dbReference>
<evidence type="ECO:0000259" key="2">
    <source>
        <dbReference type="PROSITE" id="PS50846"/>
    </source>
</evidence>
<dbReference type="PROSITE" id="PS50846">
    <property type="entry name" value="HMA_2"/>
    <property type="match status" value="1"/>
</dbReference>
<dbReference type="InterPro" id="IPR028096">
    <property type="entry name" value="EfeO_Cupredoxin"/>
</dbReference>
<dbReference type="Pfam" id="PF00403">
    <property type="entry name" value="HMA"/>
    <property type="match status" value="1"/>
</dbReference>
<dbReference type="Pfam" id="PF13386">
    <property type="entry name" value="DsbD_2"/>
    <property type="match status" value="1"/>
</dbReference>
<gene>
    <name evidence="3" type="ORF">A3H61_00725</name>
</gene>
<dbReference type="Gene3D" id="3.30.70.100">
    <property type="match status" value="1"/>
</dbReference>
<proteinExistence type="predicted"/>
<dbReference type="InterPro" id="IPR006121">
    <property type="entry name" value="HMA_dom"/>
</dbReference>
<dbReference type="Pfam" id="PF13473">
    <property type="entry name" value="Cupredoxin_1"/>
    <property type="match status" value="1"/>
</dbReference>
<dbReference type="Gene3D" id="2.60.40.420">
    <property type="entry name" value="Cupredoxins - blue copper proteins"/>
    <property type="match status" value="1"/>
</dbReference>
<dbReference type="SUPFAM" id="SSF55008">
    <property type="entry name" value="HMA, heavy metal-associated domain"/>
    <property type="match status" value="1"/>
</dbReference>
<organism evidence="3 4">
    <name type="scientific">Candidatus Jacksonbacteria bacterium RIFCSPLOWO2_02_FULL_44_20</name>
    <dbReference type="NCBI Taxonomy" id="1798460"/>
    <lineage>
        <taxon>Bacteria</taxon>
        <taxon>Candidatus Jacksoniibacteriota</taxon>
    </lineage>
</organism>
<evidence type="ECO:0000256" key="1">
    <source>
        <dbReference type="SAM" id="Phobius"/>
    </source>
</evidence>
<feature type="transmembrane region" description="Helical" evidence="1">
    <location>
        <begin position="251"/>
        <end position="271"/>
    </location>
</feature>
<sequence length="440" mass="47325">MNKIKIPIRGMHCASCELLVSGQLKKIHGVNAVHINQKLALAEITYAGNRPSDEKIARAVQEAGYEIGDKQKLPWISKNSADYKDLAKAAVLILVIYFAARWFGLLNMDVGASKSGVAVALFVGLVAGVSTCMALVGGLVLSLSARHAEQHPEATTAQKFRPHIYFNIGRILGYALLGGAIGLIGKAFNPSSNVLGIITMAIGGVMIFFGLKLIEIFPILRDKSIALPACIARLFGLQGEVKEYSRKGATVMGALTFFIPCGFTQAMQLYAVSTGSFWQGMAIMGLFAIGTAPGLLGIGGLTSVFKGRKARLLFMTAGLAVIFLGWFNITNGSRLVGLNTGSSTADAVTENKQEQVVRMTQNARGYSPNSFRVERGRPIKWIINSTSSFTCAASLVMPDYGISRTLRPGENVITFTPNNIGEIFFSCSMGMYRGKFIVVE</sequence>
<keyword evidence="1" id="KW-0812">Transmembrane</keyword>
<feature type="domain" description="HMA" evidence="2">
    <location>
        <begin position="2"/>
        <end position="68"/>
    </location>
</feature>